<feature type="short sequence motif" description="DGA/G" evidence="6">
    <location>
        <begin position="212"/>
        <end position="214"/>
    </location>
</feature>
<dbReference type="RefSeq" id="WP_169787366.1">
    <property type="nucleotide sequence ID" value="NZ_CYHA01000002.1"/>
</dbReference>
<dbReference type="InterPro" id="IPR000184">
    <property type="entry name" value="Bac_surfAg_D15"/>
</dbReference>
<name>A0A0K6GVD9_9NEIS</name>
<comment type="subcellular location">
    <subcellularLocation>
        <location evidence="1">Membrane</location>
    </subcellularLocation>
</comment>
<organism evidence="8 9">
    <name type="scientific">Gulbenkiania indica</name>
    <dbReference type="NCBI Taxonomy" id="375574"/>
    <lineage>
        <taxon>Bacteria</taxon>
        <taxon>Pseudomonadati</taxon>
        <taxon>Pseudomonadota</taxon>
        <taxon>Betaproteobacteria</taxon>
        <taxon>Neisseriales</taxon>
        <taxon>Chromobacteriaceae</taxon>
        <taxon>Gulbenkiania</taxon>
    </lineage>
</organism>
<dbReference type="InterPro" id="IPR016035">
    <property type="entry name" value="Acyl_Trfase/lysoPLipase"/>
</dbReference>
<evidence type="ECO:0000313" key="8">
    <source>
        <dbReference type="EMBL" id="CUA82682.1"/>
    </source>
</evidence>
<dbReference type="PROSITE" id="PS51635">
    <property type="entry name" value="PNPLA"/>
    <property type="match status" value="1"/>
</dbReference>
<evidence type="ECO:0000256" key="5">
    <source>
        <dbReference type="ARBA" id="ARBA00023136"/>
    </source>
</evidence>
<dbReference type="GO" id="GO:0019867">
    <property type="term" value="C:outer membrane"/>
    <property type="evidence" value="ECO:0007669"/>
    <property type="project" value="InterPro"/>
</dbReference>
<keyword evidence="9" id="KW-1185">Reference proteome</keyword>
<dbReference type="Proteomes" id="UP000243535">
    <property type="component" value="Unassembled WGS sequence"/>
</dbReference>
<dbReference type="STRING" id="375574.GCA_001418035_01190"/>
<evidence type="ECO:0000313" key="9">
    <source>
        <dbReference type="Proteomes" id="UP000243535"/>
    </source>
</evidence>
<feature type="active site" description="Nucleophile" evidence="6">
    <location>
        <position position="67"/>
    </location>
</feature>
<reference evidence="9" key="1">
    <citation type="submission" date="2015-08" db="EMBL/GenBank/DDBJ databases">
        <authorList>
            <person name="Varghese N."/>
        </authorList>
    </citation>
    <scope>NUCLEOTIDE SEQUENCE [LARGE SCALE GENOMIC DNA]</scope>
    <source>
        <strain evidence="9">DSM 17901</strain>
    </source>
</reference>
<feature type="domain" description="PNPLA" evidence="7">
    <location>
        <begin position="34"/>
        <end position="225"/>
    </location>
</feature>
<proteinExistence type="predicted"/>
<dbReference type="Gene3D" id="3.40.1090.10">
    <property type="entry name" value="Cytosolic phospholipase A2 catalytic domain"/>
    <property type="match status" value="2"/>
</dbReference>
<protein>
    <submittedName>
        <fullName evidence="8">Predicted acylesterase/phospholipase RssA, containd patatin domain</fullName>
    </submittedName>
</protein>
<dbReference type="SUPFAM" id="SSF52151">
    <property type="entry name" value="FabD/lysophospholipase-like"/>
    <property type="match status" value="1"/>
</dbReference>
<keyword evidence="5" id="KW-0472">Membrane</keyword>
<evidence type="ECO:0000256" key="1">
    <source>
        <dbReference type="ARBA" id="ARBA00004370"/>
    </source>
</evidence>
<evidence type="ECO:0000256" key="6">
    <source>
        <dbReference type="PROSITE-ProRule" id="PRU01161"/>
    </source>
</evidence>
<dbReference type="Gene3D" id="2.40.160.50">
    <property type="entry name" value="membrane protein fhac: a member of the omp85/tpsb transporter family"/>
    <property type="match status" value="1"/>
</dbReference>
<gene>
    <name evidence="8" type="ORF">Ga0061063_1398</name>
</gene>
<evidence type="ECO:0000256" key="2">
    <source>
        <dbReference type="ARBA" id="ARBA00022801"/>
    </source>
</evidence>
<evidence type="ECO:0000259" key="7">
    <source>
        <dbReference type="PROSITE" id="PS51635"/>
    </source>
</evidence>
<feature type="short sequence motif" description="GXSXG" evidence="6">
    <location>
        <begin position="65"/>
        <end position="69"/>
    </location>
</feature>
<dbReference type="EMBL" id="CYHA01000002">
    <property type="protein sequence ID" value="CUA82682.1"/>
    <property type="molecule type" value="Genomic_DNA"/>
</dbReference>
<keyword evidence="4 6" id="KW-0443">Lipid metabolism</keyword>
<dbReference type="GO" id="GO:0016787">
    <property type="term" value="F:hydrolase activity"/>
    <property type="evidence" value="ECO:0007669"/>
    <property type="project" value="UniProtKB-UniRule"/>
</dbReference>
<dbReference type="PANTHER" id="PTHR14226:SF29">
    <property type="entry name" value="NEUROPATHY TARGET ESTERASE SWS"/>
    <property type="match status" value="1"/>
</dbReference>
<dbReference type="Pfam" id="PF01734">
    <property type="entry name" value="Patatin"/>
    <property type="match status" value="1"/>
</dbReference>
<feature type="short sequence motif" description="GXGXXG" evidence="6">
    <location>
        <begin position="38"/>
        <end position="43"/>
    </location>
</feature>
<keyword evidence="2 6" id="KW-0378">Hydrolase</keyword>
<dbReference type="InterPro" id="IPR050301">
    <property type="entry name" value="NTE"/>
</dbReference>
<evidence type="ECO:0000256" key="3">
    <source>
        <dbReference type="ARBA" id="ARBA00022963"/>
    </source>
</evidence>
<dbReference type="Pfam" id="PF01103">
    <property type="entry name" value="Omp85"/>
    <property type="match status" value="1"/>
</dbReference>
<sequence length="736" mass="80340">MAGMTLVAALQAHAATPQTLQIPAPLAPGERVGLVLGGGGARGFAHLGVLEELERLRVPISCIAGSSAGALVGGMYANGMSTAQMRQAFSKADWESLLSGATSRPTVPFDRKRDDYRNFFNLSFGVGDKGLQFPRSAINSQEIELFIRALTRDRTVESFDQLPIPFRAVATDFVTGEAVVFDQGNLAQALRASMAVPGVFDWVEDGDRLLVDGGLARNLPISDIKGKCADRVIVVDVGSPLLNKKQMNTVFDVLNQTTNLMVNANVRTELEKVDGNDVVIRPELDGISSTAFQDNAQIIEAGRKAVAPLAEKLRPFAVSPEAYASWHARLVMADEPRIDEVRIKNTRYVNSDALAQRLGTGKVEAPLSADEVREQLRVLFAEGDYDRLTYNLDTHGGRTVLEVMPFERSIGPNYLRFGLNLKSSSPGDSSFSMLASHQRTWLNSAGGVWRNELQIGANTRLKTELYQPWSAFSPAFGSLSALYESKDVPVFGSDHKRLATVQTRERSVHADVGVALGPWGEMRAGVFHALTSAQTEVGAPSLLGEDNARLEDTGLRAGLVIDQFDNPRWPRNGYLLNTELRSSIGRWGSNDDSHALTLEGEWAATRNDVTYRLAGRYRGYFNSQHKENRYQSLGGFLNLSGYQTGELVGERAALLRLMSYWRVATLPPALGTGLYVGASAEVGRIWNGWRDLTDERWLPAGSLFVGADTLLGPFFVGVGHARGGRLTGYMLLGLDY</sequence>
<dbReference type="AlphaFoldDB" id="A0A0K6GVD9"/>
<dbReference type="PANTHER" id="PTHR14226">
    <property type="entry name" value="NEUROPATHY TARGET ESTERASE/SWISS CHEESE D.MELANOGASTER"/>
    <property type="match status" value="1"/>
</dbReference>
<dbReference type="GO" id="GO:0016042">
    <property type="term" value="P:lipid catabolic process"/>
    <property type="evidence" value="ECO:0007669"/>
    <property type="project" value="UniProtKB-UniRule"/>
</dbReference>
<accession>A0A0K6GVD9</accession>
<feature type="active site" description="Proton acceptor" evidence="6">
    <location>
        <position position="212"/>
    </location>
</feature>
<keyword evidence="3 6" id="KW-0442">Lipid degradation</keyword>
<dbReference type="InterPro" id="IPR002641">
    <property type="entry name" value="PNPLA_dom"/>
</dbReference>
<evidence type="ECO:0000256" key="4">
    <source>
        <dbReference type="ARBA" id="ARBA00023098"/>
    </source>
</evidence>